<comment type="caution">
    <text evidence="2">The sequence shown here is derived from an EMBL/GenBank/DDBJ whole genome shotgun (WGS) entry which is preliminary data.</text>
</comment>
<proteinExistence type="predicted"/>
<feature type="region of interest" description="Disordered" evidence="1">
    <location>
        <begin position="1"/>
        <end position="28"/>
    </location>
</feature>
<evidence type="ECO:0000313" key="2">
    <source>
        <dbReference type="EMBL" id="KAK5115025.1"/>
    </source>
</evidence>
<feature type="compositionally biased region" description="Basic and acidic residues" evidence="1">
    <location>
        <begin position="15"/>
        <end position="28"/>
    </location>
</feature>
<dbReference type="Proteomes" id="UP001310890">
    <property type="component" value="Unassembled WGS sequence"/>
</dbReference>
<dbReference type="EMBL" id="JAVRRL010000014">
    <property type="protein sequence ID" value="KAK5115025.1"/>
    <property type="molecule type" value="Genomic_DNA"/>
</dbReference>
<name>A0AAN7YLI7_9PEZI</name>
<reference evidence="2" key="1">
    <citation type="submission" date="2023-08" db="EMBL/GenBank/DDBJ databases">
        <title>Black Yeasts Isolated from many extreme environments.</title>
        <authorList>
            <person name="Coleine C."/>
            <person name="Stajich J.E."/>
            <person name="Selbmann L."/>
        </authorList>
    </citation>
    <scope>NUCLEOTIDE SEQUENCE</scope>
    <source>
        <strain evidence="2">CCFEE 5401</strain>
    </source>
</reference>
<evidence type="ECO:0000256" key="1">
    <source>
        <dbReference type="SAM" id="MobiDB-lite"/>
    </source>
</evidence>
<evidence type="ECO:0000313" key="3">
    <source>
        <dbReference type="Proteomes" id="UP001310890"/>
    </source>
</evidence>
<protein>
    <submittedName>
        <fullName evidence="2">Uncharacterized protein</fullName>
    </submittedName>
</protein>
<gene>
    <name evidence="2" type="ORF">LTR62_001722</name>
</gene>
<sequence>MSSYHSKSAKRHHRSIDNGRNGEVKCPKDVVQEGNQLRGSILEYGLRRQRTDPSFASLTPEVQQLQIRARQEACGPMKRQYGPELSKVKITVSQVEAVMNDDADGGIFRGHEEGIAVERRMDRASLQRLLKVYPDFKPSCTPVPTSPNQPKSGRPVALVVSAREKITREQAVSSASERSSPVQTLLDLSPATLLLRCSYPTTF</sequence>
<dbReference type="AlphaFoldDB" id="A0AAN7YLI7"/>
<organism evidence="2 3">
    <name type="scientific">Meristemomyces frigidus</name>
    <dbReference type="NCBI Taxonomy" id="1508187"/>
    <lineage>
        <taxon>Eukaryota</taxon>
        <taxon>Fungi</taxon>
        <taxon>Dikarya</taxon>
        <taxon>Ascomycota</taxon>
        <taxon>Pezizomycotina</taxon>
        <taxon>Dothideomycetes</taxon>
        <taxon>Dothideomycetidae</taxon>
        <taxon>Mycosphaerellales</taxon>
        <taxon>Teratosphaeriaceae</taxon>
        <taxon>Meristemomyces</taxon>
    </lineage>
</organism>
<accession>A0AAN7YLI7</accession>